<dbReference type="RefSeq" id="WP_310068332.1">
    <property type="nucleotide sequence ID" value="NZ_JAVDQN010000003.1"/>
</dbReference>
<dbReference type="EMBL" id="JAVDQN010000003">
    <property type="protein sequence ID" value="MDR6377618.1"/>
    <property type="molecule type" value="Genomic_DNA"/>
</dbReference>
<evidence type="ECO:0000313" key="1">
    <source>
        <dbReference type="EMBL" id="MDR6377618.1"/>
    </source>
</evidence>
<reference evidence="1 2" key="1">
    <citation type="submission" date="2023-07" db="EMBL/GenBank/DDBJ databases">
        <title>Sorghum-associated microbial communities from plants grown in Nebraska, USA.</title>
        <authorList>
            <person name="Schachtman D."/>
        </authorList>
    </citation>
    <scope>NUCLEOTIDE SEQUENCE [LARGE SCALE GENOMIC DNA]</scope>
    <source>
        <strain evidence="1 2">DS1039</strain>
    </source>
</reference>
<keyword evidence="2" id="KW-1185">Reference proteome</keyword>
<name>A0ABU1L305_9BURK</name>
<proteinExistence type="predicted"/>
<accession>A0ABU1L305</accession>
<sequence>MLPTHAEAHDTYRMIGAAQFERGNDFHHLSFPVDPVMAGSLTFDRNTFVYHETGNSCSVKADKRTRFYVDPIISHSFGSFEKFNSFLNRKFHAKAGTFNETFILSAADAPLCEGLRYATVYKSPDEIVLLDGSWAYLFERQTHAPVNAEESFDCRKAATNVDHMICNNPELAKLDATVNRGYVGMLLTDSKEISYEDPVRNGQLDWLRDVRNKCETPACLFDAYKSRIHYIKGRILSANPSYPARESDQDGD</sequence>
<dbReference type="Proteomes" id="UP001185254">
    <property type="component" value="Unassembled WGS sequence"/>
</dbReference>
<organism evidence="1 2">
    <name type="scientific">Paraburkholderia caledonica</name>
    <dbReference type="NCBI Taxonomy" id="134536"/>
    <lineage>
        <taxon>Bacteria</taxon>
        <taxon>Pseudomonadati</taxon>
        <taxon>Pseudomonadota</taxon>
        <taxon>Betaproteobacteria</taxon>
        <taxon>Burkholderiales</taxon>
        <taxon>Burkholderiaceae</taxon>
        <taxon>Paraburkholderia</taxon>
    </lineage>
</organism>
<gene>
    <name evidence="1" type="ORF">J2776_004318</name>
</gene>
<protein>
    <submittedName>
        <fullName evidence="1">Uncharacterized protein YecT (DUF1311 family)</fullName>
    </submittedName>
</protein>
<comment type="caution">
    <text evidence="1">The sequence shown here is derived from an EMBL/GenBank/DDBJ whole genome shotgun (WGS) entry which is preliminary data.</text>
</comment>
<evidence type="ECO:0000313" key="2">
    <source>
        <dbReference type="Proteomes" id="UP001185254"/>
    </source>
</evidence>